<gene>
    <name evidence="3" type="ORF">A2319_05505</name>
</gene>
<reference evidence="3 4" key="1">
    <citation type="journal article" date="2016" name="Nat. Commun.">
        <title>Thousands of microbial genomes shed light on interconnected biogeochemical processes in an aquifer system.</title>
        <authorList>
            <person name="Anantharaman K."/>
            <person name="Brown C.T."/>
            <person name="Hug L.A."/>
            <person name="Sharon I."/>
            <person name="Castelle C.J."/>
            <person name="Probst A.J."/>
            <person name="Thomas B.C."/>
            <person name="Singh A."/>
            <person name="Wilkins M.J."/>
            <person name="Karaoz U."/>
            <person name="Brodie E.L."/>
            <person name="Williams K.H."/>
            <person name="Hubbard S.S."/>
            <person name="Banfield J.F."/>
        </authorList>
    </citation>
    <scope>NUCLEOTIDE SEQUENCE [LARGE SCALE GENOMIC DNA]</scope>
</reference>
<dbReference type="HAMAP" id="MF_00048">
    <property type="entry name" value="UPF0102"/>
    <property type="match status" value="1"/>
</dbReference>
<evidence type="ECO:0000313" key="4">
    <source>
        <dbReference type="Proteomes" id="UP000176420"/>
    </source>
</evidence>
<dbReference type="EMBL" id="MHKI01000009">
    <property type="protein sequence ID" value="OGY87393.1"/>
    <property type="molecule type" value="Genomic_DNA"/>
</dbReference>
<dbReference type="InterPro" id="IPR011856">
    <property type="entry name" value="tRNA_endonuc-like_dom_sf"/>
</dbReference>
<dbReference type="Gene3D" id="3.40.1350.10">
    <property type="match status" value="1"/>
</dbReference>
<dbReference type="Proteomes" id="UP000176420">
    <property type="component" value="Unassembled WGS sequence"/>
</dbReference>
<dbReference type="InterPro" id="IPR011335">
    <property type="entry name" value="Restrct_endonuc-II-like"/>
</dbReference>
<dbReference type="PANTHER" id="PTHR34039">
    <property type="entry name" value="UPF0102 PROTEIN YRAN"/>
    <property type="match status" value="1"/>
</dbReference>
<comment type="similarity">
    <text evidence="1 2">Belongs to the UPF0102 family.</text>
</comment>
<dbReference type="AlphaFoldDB" id="A0A1G2BDR3"/>
<comment type="caution">
    <text evidence="3">The sequence shown here is derived from an EMBL/GenBank/DDBJ whole genome shotgun (WGS) entry which is preliminary data.</text>
</comment>
<name>A0A1G2BDR3_9BACT</name>
<evidence type="ECO:0000313" key="3">
    <source>
        <dbReference type="EMBL" id="OGY87393.1"/>
    </source>
</evidence>
<protein>
    <recommendedName>
        <fullName evidence="2">UPF0102 protein A2319_05505</fullName>
    </recommendedName>
</protein>
<dbReference type="Pfam" id="PF02021">
    <property type="entry name" value="UPF0102"/>
    <property type="match status" value="1"/>
</dbReference>
<evidence type="ECO:0000256" key="1">
    <source>
        <dbReference type="ARBA" id="ARBA00006738"/>
    </source>
</evidence>
<accession>A0A1G2BDR3</accession>
<dbReference type="PANTHER" id="PTHR34039:SF1">
    <property type="entry name" value="UPF0102 PROTEIN YRAN"/>
    <property type="match status" value="1"/>
</dbReference>
<dbReference type="GO" id="GO:0003676">
    <property type="term" value="F:nucleic acid binding"/>
    <property type="evidence" value="ECO:0007669"/>
    <property type="project" value="InterPro"/>
</dbReference>
<organism evidence="3 4">
    <name type="scientific">Candidatus Kerfeldbacteria bacterium RIFOXYB2_FULL_38_14</name>
    <dbReference type="NCBI Taxonomy" id="1798547"/>
    <lineage>
        <taxon>Bacteria</taxon>
        <taxon>Candidatus Kerfeldiibacteriota</taxon>
    </lineage>
</organism>
<evidence type="ECO:0000256" key="2">
    <source>
        <dbReference type="HAMAP-Rule" id="MF_00048"/>
    </source>
</evidence>
<dbReference type="SUPFAM" id="SSF52980">
    <property type="entry name" value="Restriction endonuclease-like"/>
    <property type="match status" value="1"/>
</dbReference>
<proteinExistence type="inferred from homology"/>
<sequence length="126" mass="14401">MNKTHNQNIGKKGEDLAAQYLQDHGFKILGQNINTRYGELDILARQKLIIHVVEVKTRTSDLFGMATEAINIKKLSKMKKTQQVLKDQGVIPVHAKVQYDFIAITIRLNAFTLEPFWNIGELDLPR</sequence>
<dbReference type="InterPro" id="IPR003509">
    <property type="entry name" value="UPF0102_YraN-like"/>
</dbReference>